<gene>
    <name evidence="2" type="ORF">J2X09_004950</name>
</gene>
<protein>
    <recommendedName>
        <fullName evidence="4">Heavy-metal resistance protein CzcE</fullName>
    </recommendedName>
</protein>
<dbReference type="InterPro" id="IPR038674">
    <property type="entry name" value="CzcE_sf"/>
</dbReference>
<name>A0ABU1VI65_9BURK</name>
<comment type="caution">
    <text evidence="2">The sequence shown here is derived from an EMBL/GenBank/DDBJ whole genome shotgun (WGS) entry which is preliminary data.</text>
</comment>
<dbReference type="RefSeq" id="WP_204735771.1">
    <property type="nucleotide sequence ID" value="NZ_JAVDWE010000020.1"/>
</dbReference>
<dbReference type="EMBL" id="JAVDWE010000020">
    <property type="protein sequence ID" value="MDR7097176.1"/>
    <property type="molecule type" value="Genomic_DNA"/>
</dbReference>
<dbReference type="Gene3D" id="2.60.40.2280">
    <property type="entry name" value="Heavy-metal resistance protein CzcE"/>
    <property type="match status" value="1"/>
</dbReference>
<evidence type="ECO:0000256" key="1">
    <source>
        <dbReference type="SAM" id="SignalP"/>
    </source>
</evidence>
<sequence length="114" mass="12168">MKALSTLRIAAIAVAFTSTLGAVSAAETFRNGQSVQGQSAGADAGSRIVDVESTKFANVKYGETVSFVGAGGKKFSWTFNGLDGRSWDLAQFAPAGFTSKDYRVYVTKNPLYRR</sequence>
<reference evidence="2 3" key="1">
    <citation type="submission" date="2023-07" db="EMBL/GenBank/DDBJ databases">
        <title>Sorghum-associated microbial communities from plants grown in Nebraska, USA.</title>
        <authorList>
            <person name="Schachtman D."/>
        </authorList>
    </citation>
    <scope>NUCLEOTIDE SEQUENCE [LARGE SCALE GENOMIC DNA]</scope>
    <source>
        <strain evidence="2 3">BE240</strain>
    </source>
</reference>
<keyword evidence="1" id="KW-0732">Signal</keyword>
<keyword evidence="3" id="KW-1185">Reference proteome</keyword>
<feature type="signal peptide" evidence="1">
    <location>
        <begin position="1"/>
        <end position="25"/>
    </location>
</feature>
<proteinExistence type="predicted"/>
<dbReference type="InterPro" id="IPR031560">
    <property type="entry name" value="CzcE"/>
</dbReference>
<accession>A0ABU1VI65</accession>
<organism evidence="2 3">
    <name type="scientific">Hydrogenophaga laconesensis</name>
    <dbReference type="NCBI Taxonomy" id="1805971"/>
    <lineage>
        <taxon>Bacteria</taxon>
        <taxon>Pseudomonadati</taxon>
        <taxon>Pseudomonadota</taxon>
        <taxon>Betaproteobacteria</taxon>
        <taxon>Burkholderiales</taxon>
        <taxon>Comamonadaceae</taxon>
        <taxon>Hydrogenophaga</taxon>
    </lineage>
</organism>
<dbReference type="Proteomes" id="UP001265550">
    <property type="component" value="Unassembled WGS sequence"/>
</dbReference>
<evidence type="ECO:0008006" key="4">
    <source>
        <dbReference type="Google" id="ProtNLM"/>
    </source>
</evidence>
<evidence type="ECO:0000313" key="3">
    <source>
        <dbReference type="Proteomes" id="UP001265550"/>
    </source>
</evidence>
<dbReference type="Pfam" id="PF16986">
    <property type="entry name" value="CzcE"/>
    <property type="match status" value="1"/>
</dbReference>
<feature type="chain" id="PRO_5045095770" description="Heavy-metal resistance protein CzcE" evidence="1">
    <location>
        <begin position="26"/>
        <end position="114"/>
    </location>
</feature>
<evidence type="ECO:0000313" key="2">
    <source>
        <dbReference type="EMBL" id="MDR7097176.1"/>
    </source>
</evidence>